<gene>
    <name evidence="2" type="ORF">F0145_20505</name>
</gene>
<sequence length="415" mass="46560">MIKHLSASTSQILVKSFGIKAFAYGFGLLLLTNSCASSGNTAAQQRGPIPAGEITFTKQILHDEFIAEGVAVGDVNRDGKTDVLAGAYWFEAPNWQKHEITQPQKFYYDKGYSNAFVSLGMDVNLDGWVDFVRVGFPGKEAVWYENPQKKEVHWQEHVIHEALGNESAGFFDVDGDGKLDLLGGNSTNGQMTWFKPPVSKNNLTWQKFTISKEKSPGSEPFSHGLGLGDINKDGRNDIIIKEGWWEAPQNRQQPEWTFHPANLGEACAQMYAYDFDQDGDQDVVSSSAHNLGIWWYEQTQNEQGAAQWTRHLISDKFTQTHGLAFLDLNNDKHPDLITGKRYFAHMGKDPGEYEPPVLYWFEFKPGKTPTWEPHLIDDNSGLGVHVVTEDITRDGLTDIIVANKKGVFVFTQGRK</sequence>
<proteinExistence type="predicted"/>
<dbReference type="AlphaFoldDB" id="A0A5M6D257"/>
<name>A0A5M6D257_9BACT</name>
<evidence type="ECO:0000313" key="3">
    <source>
        <dbReference type="Proteomes" id="UP000323426"/>
    </source>
</evidence>
<organism evidence="2 3">
    <name type="scientific">Adhaeribacter rhizoryzae</name>
    <dbReference type="NCBI Taxonomy" id="2607907"/>
    <lineage>
        <taxon>Bacteria</taxon>
        <taxon>Pseudomonadati</taxon>
        <taxon>Bacteroidota</taxon>
        <taxon>Cytophagia</taxon>
        <taxon>Cytophagales</taxon>
        <taxon>Hymenobacteraceae</taxon>
        <taxon>Adhaeribacter</taxon>
    </lineage>
</organism>
<dbReference type="PANTHER" id="PTHR44103:SF1">
    <property type="entry name" value="PROPROTEIN CONVERTASE P"/>
    <property type="match status" value="1"/>
</dbReference>
<dbReference type="SUPFAM" id="SSF69318">
    <property type="entry name" value="Integrin alpha N-terminal domain"/>
    <property type="match status" value="1"/>
</dbReference>
<keyword evidence="1" id="KW-0732">Signal</keyword>
<evidence type="ECO:0000313" key="2">
    <source>
        <dbReference type="EMBL" id="KAA5541597.1"/>
    </source>
</evidence>
<dbReference type="RefSeq" id="WP_150091466.1">
    <property type="nucleotide sequence ID" value="NZ_VWSF01000021.1"/>
</dbReference>
<dbReference type="Pfam" id="PF01839">
    <property type="entry name" value="FG-GAP"/>
    <property type="match status" value="1"/>
</dbReference>
<dbReference type="Gene3D" id="2.130.10.130">
    <property type="entry name" value="Integrin alpha, N-terminal"/>
    <property type="match status" value="2"/>
</dbReference>
<accession>A0A5M6D257</accession>
<dbReference type="Proteomes" id="UP000323426">
    <property type="component" value="Unassembled WGS sequence"/>
</dbReference>
<dbReference type="PANTHER" id="PTHR44103">
    <property type="entry name" value="PROPROTEIN CONVERTASE P"/>
    <property type="match status" value="1"/>
</dbReference>
<dbReference type="InterPro" id="IPR028994">
    <property type="entry name" value="Integrin_alpha_N"/>
</dbReference>
<keyword evidence="3" id="KW-1185">Reference proteome</keyword>
<dbReference type="Pfam" id="PF13517">
    <property type="entry name" value="FG-GAP_3"/>
    <property type="match status" value="2"/>
</dbReference>
<protein>
    <submittedName>
        <fullName evidence="2">VCBS repeat-containing protein</fullName>
    </submittedName>
</protein>
<reference evidence="2 3" key="1">
    <citation type="submission" date="2019-09" db="EMBL/GenBank/DDBJ databases">
        <title>Genome sequence and assembly of Adhaeribacter sp.</title>
        <authorList>
            <person name="Chhetri G."/>
        </authorList>
    </citation>
    <scope>NUCLEOTIDE SEQUENCE [LARGE SCALE GENOMIC DNA]</scope>
    <source>
        <strain evidence="2 3">DK36</strain>
    </source>
</reference>
<evidence type="ECO:0000256" key="1">
    <source>
        <dbReference type="ARBA" id="ARBA00022729"/>
    </source>
</evidence>
<dbReference type="EMBL" id="VWSF01000021">
    <property type="protein sequence ID" value="KAA5541597.1"/>
    <property type="molecule type" value="Genomic_DNA"/>
</dbReference>
<comment type="caution">
    <text evidence="2">The sequence shown here is derived from an EMBL/GenBank/DDBJ whole genome shotgun (WGS) entry which is preliminary data.</text>
</comment>
<dbReference type="InterPro" id="IPR013517">
    <property type="entry name" value="FG-GAP"/>
</dbReference>